<dbReference type="GO" id="GO:0003677">
    <property type="term" value="F:DNA binding"/>
    <property type="evidence" value="ECO:0007669"/>
    <property type="project" value="InterPro"/>
</dbReference>
<dbReference type="AlphaFoldDB" id="A0A9X3WK94"/>
<evidence type="ECO:0000313" key="3">
    <source>
        <dbReference type="Proteomes" id="UP001145072"/>
    </source>
</evidence>
<reference evidence="2" key="1">
    <citation type="submission" date="2022-06" db="EMBL/GenBank/DDBJ databases">
        <title>Aquibacillus sp. a new bacterium isolated from soil saline samples.</title>
        <authorList>
            <person name="Galisteo C."/>
            <person name="De La Haba R."/>
            <person name="Sanchez-Porro C."/>
            <person name="Ventosa A."/>
        </authorList>
    </citation>
    <scope>NUCLEOTIDE SEQUENCE</scope>
    <source>
        <strain evidence="2">JCM 12387</strain>
    </source>
</reference>
<accession>A0A9X3WK94</accession>
<dbReference type="EMBL" id="JAMQJZ010000003">
    <property type="protein sequence ID" value="MDC3419841.1"/>
    <property type="molecule type" value="Genomic_DNA"/>
</dbReference>
<dbReference type="InterPro" id="IPR001387">
    <property type="entry name" value="Cro/C1-type_HTH"/>
</dbReference>
<sequence length="79" mass="9229">MGNKNEDFNVLFGRFVIEARTKLDITQEKAADLAEVSYRTYQRIEAGESEPKNYTIYKLSHALHINIHQVYAEIRNRLS</sequence>
<evidence type="ECO:0000313" key="2">
    <source>
        <dbReference type="EMBL" id="MDC3419841.1"/>
    </source>
</evidence>
<dbReference type="RefSeq" id="WP_259866519.1">
    <property type="nucleotide sequence ID" value="NZ_JAMQJZ010000003.1"/>
</dbReference>
<protein>
    <submittedName>
        <fullName evidence="2">Helix-turn-helix domain-containing protein</fullName>
    </submittedName>
</protein>
<dbReference type="Pfam" id="PF01381">
    <property type="entry name" value="HTH_3"/>
    <property type="match status" value="1"/>
</dbReference>
<keyword evidence="3" id="KW-1185">Reference proteome</keyword>
<name>A0A9X3WK94_9BACI</name>
<dbReference type="PROSITE" id="PS50943">
    <property type="entry name" value="HTH_CROC1"/>
    <property type="match status" value="1"/>
</dbReference>
<evidence type="ECO:0000259" key="1">
    <source>
        <dbReference type="PROSITE" id="PS50943"/>
    </source>
</evidence>
<feature type="domain" description="HTH cro/C1-type" evidence="1">
    <location>
        <begin position="16"/>
        <end position="70"/>
    </location>
</feature>
<organism evidence="2 3">
    <name type="scientific">Aquibacillus koreensis</name>
    <dbReference type="NCBI Taxonomy" id="279446"/>
    <lineage>
        <taxon>Bacteria</taxon>
        <taxon>Bacillati</taxon>
        <taxon>Bacillota</taxon>
        <taxon>Bacilli</taxon>
        <taxon>Bacillales</taxon>
        <taxon>Bacillaceae</taxon>
        <taxon>Aquibacillus</taxon>
    </lineage>
</organism>
<dbReference type="Proteomes" id="UP001145072">
    <property type="component" value="Unassembled WGS sequence"/>
</dbReference>
<gene>
    <name evidence="2" type="ORF">NC661_05595</name>
</gene>
<dbReference type="Gene3D" id="1.10.260.40">
    <property type="entry name" value="lambda repressor-like DNA-binding domains"/>
    <property type="match status" value="1"/>
</dbReference>
<proteinExistence type="predicted"/>
<dbReference type="SMART" id="SM00530">
    <property type="entry name" value="HTH_XRE"/>
    <property type="match status" value="1"/>
</dbReference>
<dbReference type="CDD" id="cd00093">
    <property type="entry name" value="HTH_XRE"/>
    <property type="match status" value="1"/>
</dbReference>
<dbReference type="SUPFAM" id="SSF47413">
    <property type="entry name" value="lambda repressor-like DNA-binding domains"/>
    <property type="match status" value="1"/>
</dbReference>
<dbReference type="InterPro" id="IPR010982">
    <property type="entry name" value="Lambda_DNA-bd_dom_sf"/>
</dbReference>
<comment type="caution">
    <text evidence="2">The sequence shown here is derived from an EMBL/GenBank/DDBJ whole genome shotgun (WGS) entry which is preliminary data.</text>
</comment>